<organism evidence="1">
    <name type="scientific">Riptortus pedestris</name>
    <name type="common">Bean bug</name>
    <dbReference type="NCBI Taxonomy" id="329032"/>
    <lineage>
        <taxon>Eukaryota</taxon>
        <taxon>Metazoa</taxon>
        <taxon>Ecdysozoa</taxon>
        <taxon>Arthropoda</taxon>
        <taxon>Hexapoda</taxon>
        <taxon>Insecta</taxon>
        <taxon>Pterygota</taxon>
        <taxon>Neoptera</taxon>
        <taxon>Paraneoptera</taxon>
        <taxon>Hemiptera</taxon>
        <taxon>Heteroptera</taxon>
        <taxon>Panheteroptera</taxon>
        <taxon>Pentatomomorpha</taxon>
        <taxon>Coreoidea</taxon>
        <taxon>Alydidae</taxon>
        <taxon>Riptortus</taxon>
    </lineage>
</organism>
<evidence type="ECO:0000313" key="1">
    <source>
        <dbReference type="EMBL" id="BAN21568.1"/>
    </source>
</evidence>
<accession>R4WE98</accession>
<sequence length="142" mass="15634">MESGRILESPACQRLMRKTMKLLEERIVTGISLLLTFCRFDGDTELGEMGLGNLLMLLSLRALSEGDELLMAVISQFCPDLAPLDSCHLAAWIKEDFNIPQELLARAARQALSLSNNPAIHLPPSLLTHILQPSVSQTIHSA</sequence>
<protein>
    <submittedName>
        <fullName evidence="1">Unkown protein</fullName>
    </submittedName>
</protein>
<reference evidence="1" key="1">
    <citation type="journal article" date="2013" name="PLoS ONE">
        <title>Gene expression in gut symbiotic organ of stinkbug affected by extracellular bacterial symbiont.</title>
        <authorList>
            <person name="Futahashi R."/>
            <person name="Tanaka K."/>
            <person name="Tanahashi M."/>
            <person name="Nikoh N."/>
            <person name="Kikuchi Y."/>
            <person name="Lee B.L."/>
            <person name="Fukatsu T."/>
        </authorList>
    </citation>
    <scope>NUCLEOTIDE SEQUENCE</scope>
    <source>
        <tissue evidence="1">Midgut</tissue>
    </source>
</reference>
<proteinExistence type="evidence at transcript level"/>
<name>R4WE98_RIPPE</name>
<dbReference type="EMBL" id="AK418376">
    <property type="protein sequence ID" value="BAN21568.1"/>
    <property type="molecule type" value="mRNA"/>
</dbReference>
<feature type="non-terminal residue" evidence="1">
    <location>
        <position position="142"/>
    </location>
</feature>
<dbReference type="AlphaFoldDB" id="R4WE98"/>